<gene>
    <name evidence="2" type="ORF">LOD26_24425</name>
</gene>
<feature type="domain" description="ParB-like N-terminal" evidence="1">
    <location>
        <begin position="47"/>
        <end position="142"/>
    </location>
</feature>
<keyword evidence="3" id="KW-1185">Reference proteome</keyword>
<dbReference type="Gene3D" id="3.90.1530.10">
    <property type="entry name" value="Conserved hypothetical protein from pyrococcus furiosus pfu- 392566-001, ParB domain"/>
    <property type="match status" value="1"/>
</dbReference>
<name>A0ABT1BGQ0_9ENTR</name>
<dbReference type="EMBL" id="JAJJVQ010000014">
    <property type="protein sequence ID" value="MCO5784428.1"/>
    <property type="molecule type" value="Genomic_DNA"/>
</dbReference>
<dbReference type="PANTHER" id="PTHR30083:SF1">
    <property type="entry name" value="TRANSCRIPTIONAL REGULATOR"/>
    <property type="match status" value="1"/>
</dbReference>
<dbReference type="PANTHER" id="PTHR30083">
    <property type="entry name" value="TRANSCRIPTIONAL REGULATOR-RELATED"/>
    <property type="match status" value="1"/>
</dbReference>
<evidence type="ECO:0000313" key="2">
    <source>
        <dbReference type="EMBL" id="MCO5784428.1"/>
    </source>
</evidence>
<dbReference type="Pfam" id="PF02195">
    <property type="entry name" value="ParB_N"/>
    <property type="match status" value="1"/>
</dbReference>
<dbReference type="SMART" id="SM00470">
    <property type="entry name" value="ParB"/>
    <property type="match status" value="1"/>
</dbReference>
<organism evidence="2 3">
    <name type="scientific">Citrobacter meridianamericanus</name>
    <dbReference type="NCBI Taxonomy" id="2894201"/>
    <lineage>
        <taxon>Bacteria</taxon>
        <taxon>Pseudomonadati</taxon>
        <taxon>Pseudomonadota</taxon>
        <taxon>Gammaproteobacteria</taxon>
        <taxon>Enterobacterales</taxon>
        <taxon>Enterobacteriaceae</taxon>
        <taxon>Citrobacter</taxon>
    </lineage>
</organism>
<dbReference type="InterPro" id="IPR036086">
    <property type="entry name" value="ParB/Sulfiredoxin_sf"/>
</dbReference>
<proteinExistence type="predicted"/>
<comment type="caution">
    <text evidence="2">The sequence shown here is derived from an EMBL/GenBank/DDBJ whole genome shotgun (WGS) entry which is preliminary data.</text>
</comment>
<protein>
    <submittedName>
        <fullName evidence="2">ParB N-terminal domain-containing protein</fullName>
    </submittedName>
</protein>
<accession>A0ABT1BGQ0</accession>
<dbReference type="RefSeq" id="WP_252839056.1">
    <property type="nucleotide sequence ID" value="NZ_JAJJVQ010000014.1"/>
</dbReference>
<reference evidence="2" key="1">
    <citation type="submission" date="2021-11" db="EMBL/GenBank/DDBJ databases">
        <title>Citrobacter meridianamericanus sp. nov. isolated from soil.</title>
        <authorList>
            <person name="Furlan J.P.R."/>
            <person name="Stehling E.G."/>
        </authorList>
    </citation>
    <scope>NUCLEOTIDE SEQUENCE</scope>
    <source>
        <strain evidence="2">BR102</strain>
    </source>
</reference>
<dbReference type="Proteomes" id="UP001139290">
    <property type="component" value="Unassembled WGS sequence"/>
</dbReference>
<evidence type="ECO:0000313" key="3">
    <source>
        <dbReference type="Proteomes" id="UP001139290"/>
    </source>
</evidence>
<sequence>MTDIVLDTIRNYVNSLDGEDKIMALNEIKLCLHDISPFRHDPVDCVLWIPVSELRANDYNPNVMAPPEKRLLKHSVDTDGFTQPVVVSSASNGYNIIDGFHRSGLCRQRRAHFTSGYVPVSLLQKNHSEREENMASTIRHNRARGKHHITPMSDLVRELYYLGWSDEKISQELGMDRDEVLRLRQIGGITEVFSDQEYSRGWTVR</sequence>
<evidence type="ECO:0000259" key="1">
    <source>
        <dbReference type="SMART" id="SM00470"/>
    </source>
</evidence>
<dbReference type="InterPro" id="IPR003115">
    <property type="entry name" value="ParB_N"/>
</dbReference>
<dbReference type="SUPFAM" id="SSF110849">
    <property type="entry name" value="ParB/Sulfiredoxin"/>
    <property type="match status" value="1"/>
</dbReference>
<dbReference type="CDD" id="cd16397">
    <property type="entry name" value="IbrB_like"/>
    <property type="match status" value="1"/>
</dbReference>